<dbReference type="GO" id="GO:0006520">
    <property type="term" value="P:amino acid metabolic process"/>
    <property type="evidence" value="ECO:0007669"/>
    <property type="project" value="InterPro"/>
</dbReference>
<dbReference type="Gene3D" id="3.90.1150.10">
    <property type="entry name" value="Aspartate Aminotransferase, domain 1"/>
    <property type="match status" value="1"/>
</dbReference>
<comment type="subunit">
    <text evidence="3">Homotetramer.</text>
</comment>
<evidence type="ECO:0000313" key="6">
    <source>
        <dbReference type="EMBL" id="QNN79008.1"/>
    </source>
</evidence>
<name>A0A7G9TFY3_PSEMX</name>
<feature type="domain" description="Aromatic amino acid beta-eliminating lyase/threonine aldolase" evidence="5">
    <location>
        <begin position="37"/>
        <end position="294"/>
    </location>
</feature>
<dbReference type="PANTHER" id="PTHR48097:SF5">
    <property type="entry name" value="LOW SPECIFICITY L-THREONINE ALDOLASE"/>
    <property type="match status" value="1"/>
</dbReference>
<keyword evidence="4" id="KW-0663">Pyridoxal phosphate</keyword>
<dbReference type="InterPro" id="IPR015424">
    <property type="entry name" value="PyrdxlP-dep_Trfase"/>
</dbReference>
<evidence type="ECO:0000313" key="7">
    <source>
        <dbReference type="Proteomes" id="UP000515838"/>
    </source>
</evidence>
<evidence type="ECO:0000256" key="2">
    <source>
        <dbReference type="ARBA" id="ARBA00006966"/>
    </source>
</evidence>
<dbReference type="SUPFAM" id="SSF53383">
    <property type="entry name" value="PLP-dependent transferases"/>
    <property type="match status" value="1"/>
</dbReference>
<dbReference type="EMBL" id="CP060731">
    <property type="protein sequence ID" value="QNN79008.1"/>
    <property type="molecule type" value="Genomic_DNA"/>
</dbReference>
<keyword evidence="6" id="KW-0032">Aminotransferase</keyword>
<reference evidence="6 7" key="1">
    <citation type="submission" date="2020-08" db="EMBL/GenBank/DDBJ databases">
        <title>Streptomycin Non-resistant strain, P. mexicana.</title>
        <authorList>
            <person name="Ganesh-Kumar S."/>
            <person name="Zhe T."/>
            <person name="Yu Z."/>
            <person name="Min Y."/>
        </authorList>
    </citation>
    <scope>NUCLEOTIDE SEQUENCE [LARGE SCALE GENOMIC DNA]</scope>
    <source>
        <strain evidence="6 7">GTZY2</strain>
    </source>
</reference>
<protein>
    <submittedName>
        <fullName evidence="6">Aminotransferase class V-fold PLP-dependent enzyme</fullName>
    </submittedName>
</protein>
<dbReference type="AlphaFoldDB" id="A0A7G9TFY3"/>
<dbReference type="RefSeq" id="WP_187574279.1">
    <property type="nucleotide sequence ID" value="NZ_CP060731.1"/>
</dbReference>
<evidence type="ECO:0000259" key="5">
    <source>
        <dbReference type="Pfam" id="PF01212"/>
    </source>
</evidence>
<comment type="similarity">
    <text evidence="2">Belongs to the threonine aldolase family.</text>
</comment>
<dbReference type="GO" id="GO:0008483">
    <property type="term" value="F:transaminase activity"/>
    <property type="evidence" value="ECO:0007669"/>
    <property type="project" value="UniProtKB-KW"/>
</dbReference>
<dbReference type="InterPro" id="IPR015421">
    <property type="entry name" value="PyrdxlP-dep_Trfase_major"/>
</dbReference>
<organism evidence="6 7">
    <name type="scientific">Pseudoxanthomonas mexicana</name>
    <dbReference type="NCBI Taxonomy" id="128785"/>
    <lineage>
        <taxon>Bacteria</taxon>
        <taxon>Pseudomonadati</taxon>
        <taxon>Pseudomonadota</taxon>
        <taxon>Gammaproteobacteria</taxon>
        <taxon>Lysobacterales</taxon>
        <taxon>Lysobacteraceae</taxon>
        <taxon>Pseudoxanthomonas</taxon>
    </lineage>
</organism>
<sequence>MEIATDNARISLRNDYSEGAHPRLLQALAVASAEVNRGYGLDVHSARAAALIRDRLGRDADVHFLAGGTQTNLVALAAFLRPHEAVIAPASGHIATHETGAIEASGHKVLTVATPDGKLSPALIRPCIDGHHGEHMVKPRLVYISNSTEWGTVYSAEELQALGGFCRDHGLLLYVDGARLASALTTECNDVDLALLAGQADAFYIGGTKNGALLGEALVIVNPVLCTDFRHIIKQRGAMLAKGMVVGAQFEAMFEDGLYFVLATHANAMAARLREILQRAGVPLAVESPSNQVFPVLPDAVVERLRSFVEFETWERRGDGTTVIRLMTSWATPESDIEAFAATFSALYTEGRAVGAAQQAQGA</sequence>
<dbReference type="Gene3D" id="3.40.640.10">
    <property type="entry name" value="Type I PLP-dependent aspartate aminotransferase-like (Major domain)"/>
    <property type="match status" value="1"/>
</dbReference>
<dbReference type="GO" id="GO:0016829">
    <property type="term" value="F:lyase activity"/>
    <property type="evidence" value="ECO:0007669"/>
    <property type="project" value="InterPro"/>
</dbReference>
<evidence type="ECO:0000256" key="4">
    <source>
        <dbReference type="ARBA" id="ARBA00022898"/>
    </source>
</evidence>
<dbReference type="Proteomes" id="UP000515838">
    <property type="component" value="Chromosome"/>
</dbReference>
<dbReference type="GeneID" id="81470563"/>
<dbReference type="InterPro" id="IPR001597">
    <property type="entry name" value="ArAA_b-elim_lyase/Thr_aldolase"/>
</dbReference>
<comment type="cofactor">
    <cofactor evidence="1">
        <name>pyridoxal 5'-phosphate</name>
        <dbReference type="ChEBI" id="CHEBI:597326"/>
    </cofactor>
</comment>
<proteinExistence type="inferred from homology"/>
<dbReference type="Pfam" id="PF01212">
    <property type="entry name" value="Beta_elim_lyase"/>
    <property type="match status" value="1"/>
</dbReference>
<gene>
    <name evidence="6" type="ORF">IAE60_06255</name>
</gene>
<dbReference type="InterPro" id="IPR015422">
    <property type="entry name" value="PyrdxlP-dep_Trfase_small"/>
</dbReference>
<accession>A0A7G9TFY3</accession>
<evidence type="ECO:0000256" key="1">
    <source>
        <dbReference type="ARBA" id="ARBA00001933"/>
    </source>
</evidence>
<keyword evidence="6" id="KW-0808">Transferase</keyword>
<dbReference type="PANTHER" id="PTHR48097">
    <property type="entry name" value="L-THREONINE ALDOLASE-RELATED"/>
    <property type="match status" value="1"/>
</dbReference>
<evidence type="ECO:0000256" key="3">
    <source>
        <dbReference type="ARBA" id="ARBA00011881"/>
    </source>
</evidence>